<organism evidence="9 10">
    <name type="scientific">Mycobacterium decipiens</name>
    <dbReference type="NCBI Taxonomy" id="1430326"/>
    <lineage>
        <taxon>Bacteria</taxon>
        <taxon>Bacillati</taxon>
        <taxon>Actinomycetota</taxon>
        <taxon>Actinomycetes</taxon>
        <taxon>Mycobacteriales</taxon>
        <taxon>Mycobacteriaceae</taxon>
        <taxon>Mycobacterium</taxon>
    </lineage>
</organism>
<keyword evidence="4 7" id="KW-1133">Transmembrane helix</keyword>
<proteinExistence type="predicted"/>
<dbReference type="SUPFAM" id="SSF52540">
    <property type="entry name" value="P-loop containing nucleoside triphosphate hydrolases"/>
    <property type="match status" value="1"/>
</dbReference>
<feature type="transmembrane region" description="Helical" evidence="7">
    <location>
        <begin position="525"/>
        <end position="542"/>
    </location>
</feature>
<feature type="transmembrane region" description="Helical" evidence="7">
    <location>
        <begin position="486"/>
        <end position="505"/>
    </location>
</feature>
<dbReference type="AlphaFoldDB" id="A0A1X2LQ54"/>
<keyword evidence="3 7" id="KW-0812">Transmembrane</keyword>
<dbReference type="InterPro" id="IPR013525">
    <property type="entry name" value="ABC2_TM"/>
</dbReference>
<feature type="transmembrane region" description="Helical" evidence="7">
    <location>
        <begin position="563"/>
        <end position="589"/>
    </location>
</feature>
<evidence type="ECO:0000256" key="3">
    <source>
        <dbReference type="ARBA" id="ARBA00022692"/>
    </source>
</evidence>
<feature type="domain" description="ABC transporter" evidence="8">
    <location>
        <begin position="188"/>
        <end position="426"/>
    </location>
</feature>
<keyword evidence="2" id="KW-0813">Transport</keyword>
<dbReference type="PANTHER" id="PTHR48041">
    <property type="entry name" value="ABC TRANSPORTER G FAMILY MEMBER 28"/>
    <property type="match status" value="1"/>
</dbReference>
<feature type="transmembrane region" description="Helical" evidence="7">
    <location>
        <begin position="609"/>
        <end position="630"/>
    </location>
</feature>
<dbReference type="Pfam" id="PF01061">
    <property type="entry name" value="ABC2_membrane"/>
    <property type="match status" value="1"/>
</dbReference>
<feature type="transmembrane region" description="Helical" evidence="7">
    <location>
        <begin position="637"/>
        <end position="659"/>
    </location>
</feature>
<evidence type="ECO:0000259" key="8">
    <source>
        <dbReference type="PROSITE" id="PS50893"/>
    </source>
</evidence>
<evidence type="ECO:0000256" key="1">
    <source>
        <dbReference type="ARBA" id="ARBA00004141"/>
    </source>
</evidence>
<protein>
    <recommendedName>
        <fullName evidence="8">ABC transporter domain-containing protein</fullName>
    </recommendedName>
</protein>
<dbReference type="Proteomes" id="UP000193247">
    <property type="component" value="Unassembled WGS sequence"/>
</dbReference>
<dbReference type="GO" id="GO:0016887">
    <property type="term" value="F:ATP hydrolysis activity"/>
    <property type="evidence" value="ECO:0007669"/>
    <property type="project" value="InterPro"/>
</dbReference>
<dbReference type="InterPro" id="IPR008984">
    <property type="entry name" value="SMAD_FHA_dom_sf"/>
</dbReference>
<dbReference type="GO" id="GO:0005524">
    <property type="term" value="F:ATP binding"/>
    <property type="evidence" value="ECO:0007669"/>
    <property type="project" value="InterPro"/>
</dbReference>
<comment type="caution">
    <text evidence="9">The sequence shown here is derived from an EMBL/GenBank/DDBJ whole genome shotgun (WGS) entry which is preliminary data.</text>
</comment>
<keyword evidence="10" id="KW-1185">Reference proteome</keyword>
<dbReference type="InterPro" id="IPR003439">
    <property type="entry name" value="ABC_transporter-like_ATP-bd"/>
</dbReference>
<dbReference type="Pfam" id="PF00005">
    <property type="entry name" value="ABC_tran"/>
    <property type="match status" value="1"/>
</dbReference>
<name>A0A1X2LQ54_9MYCO</name>
<dbReference type="RefSeq" id="WP_085327127.1">
    <property type="nucleotide sequence ID" value="NZ_NCXP01000039.1"/>
</dbReference>
<dbReference type="OrthoDB" id="9804819at2"/>
<sequence>MSNAFPLTVWVESMRYVFPPGRDVIVGGGGQCDIRLDRLGPVHRGPAWRSIPDLVLRFTGTHWVAIDRSRTGIYVDGARMSTVDIRDGQAITIGDPQRGPRLVFQISGPPPAPSPPEHSTLERPTKPIRLPTAAGSTPPPPPDDEQQPSRSLVERMTDATRKLLPARPVTEAGEVVSPTNRLPLKPGARTIGVAAYRLGLNIDGHELLSNVSFTAQPGSLIAVVGPSDTRNSALIEVLAGTRPRSSGVLTVDGHDAYAEPESMRSRIGIVPRIHRLHPHLTVGRVLDYAARLRLPPNTSPDNRRRVVNQVLDELELTPHRKTRVAKLSPEAHRCAALAIELVTRPSLLVVDEPSAALDAAQEHHVMAVLRRQADLGCVVVVATTSLVHLNMCDQVLLLTPAGTMAFAGAPVQIESAMGTTDWSEVFAQVAADPDGTHQAFLTRQQAVPAAPAVAAPEPPPTELALKRQFRLIVRRQARLLFADRRYFLFLALLPVALGALTLLIPGDSGLRADPSGTNPHEAVEILAALNIAAVILGLTLTIRDLVGERRIFSREQSVGLSTFAYLAGKILVFSVAAAIQTAILTTIVVAGKGGPPHDAVLLPNPGVELYVSVAATGIVSAIAGLALSSLGCSLREVLPLLVPVILASLLFAGGLLPLVGTWGFDQISWLIPAHWGFAASASTVDLRRVDDLAADDGLWAHYVGWWAFDMVMLVVLGAALAGFVWYRLRPATTQTTRTA</sequence>
<dbReference type="GO" id="GO:0016020">
    <property type="term" value="C:membrane"/>
    <property type="evidence" value="ECO:0007669"/>
    <property type="project" value="UniProtKB-SubCell"/>
</dbReference>
<reference evidence="9 10" key="1">
    <citation type="submission" date="2017-04" db="EMBL/GenBank/DDBJ databases">
        <title>The new phylogeny of genus Mycobacterium.</title>
        <authorList>
            <person name="Tortoli E."/>
            <person name="Trovato A."/>
            <person name="Cirillo D.M."/>
        </authorList>
    </citation>
    <scope>NUCLEOTIDE SEQUENCE [LARGE SCALE GENOMIC DNA]</scope>
    <source>
        <strain evidence="9 10">TBL 1200985</strain>
    </source>
</reference>
<comment type="subcellular location">
    <subcellularLocation>
        <location evidence="1">Membrane</location>
        <topology evidence="1">Multi-pass membrane protein</topology>
    </subcellularLocation>
</comment>
<accession>A0A1X2LQ54</accession>
<feature type="region of interest" description="Disordered" evidence="6">
    <location>
        <begin position="91"/>
        <end position="153"/>
    </location>
</feature>
<evidence type="ECO:0000256" key="6">
    <source>
        <dbReference type="SAM" id="MobiDB-lite"/>
    </source>
</evidence>
<dbReference type="PANTHER" id="PTHR48041:SF139">
    <property type="entry name" value="PROTEIN SCARLET"/>
    <property type="match status" value="1"/>
</dbReference>
<dbReference type="SUPFAM" id="SSF49879">
    <property type="entry name" value="SMAD/FHA domain"/>
    <property type="match status" value="1"/>
</dbReference>
<dbReference type="InterPro" id="IPR027417">
    <property type="entry name" value="P-loop_NTPase"/>
</dbReference>
<evidence type="ECO:0000313" key="10">
    <source>
        <dbReference type="Proteomes" id="UP000193247"/>
    </source>
</evidence>
<dbReference type="Gene3D" id="3.40.50.300">
    <property type="entry name" value="P-loop containing nucleotide triphosphate hydrolases"/>
    <property type="match status" value="1"/>
</dbReference>
<dbReference type="STRING" id="1430326.B8W66_20675"/>
<evidence type="ECO:0000256" key="4">
    <source>
        <dbReference type="ARBA" id="ARBA00022989"/>
    </source>
</evidence>
<evidence type="ECO:0000256" key="5">
    <source>
        <dbReference type="ARBA" id="ARBA00023136"/>
    </source>
</evidence>
<evidence type="ECO:0000256" key="7">
    <source>
        <dbReference type="SAM" id="Phobius"/>
    </source>
</evidence>
<gene>
    <name evidence="9" type="ORF">B8W66_20675</name>
</gene>
<keyword evidence="5 7" id="KW-0472">Membrane</keyword>
<dbReference type="EMBL" id="NCXP01000039">
    <property type="protein sequence ID" value="OSC38154.1"/>
    <property type="molecule type" value="Genomic_DNA"/>
</dbReference>
<dbReference type="GO" id="GO:0140359">
    <property type="term" value="F:ABC-type transporter activity"/>
    <property type="evidence" value="ECO:0007669"/>
    <property type="project" value="InterPro"/>
</dbReference>
<evidence type="ECO:0000313" key="9">
    <source>
        <dbReference type="EMBL" id="OSC38154.1"/>
    </source>
</evidence>
<dbReference type="InterPro" id="IPR050352">
    <property type="entry name" value="ABCG_transporters"/>
</dbReference>
<evidence type="ECO:0000256" key="2">
    <source>
        <dbReference type="ARBA" id="ARBA00022448"/>
    </source>
</evidence>
<dbReference type="PROSITE" id="PS50893">
    <property type="entry name" value="ABC_TRANSPORTER_2"/>
    <property type="match status" value="1"/>
</dbReference>
<feature type="transmembrane region" description="Helical" evidence="7">
    <location>
        <begin position="705"/>
        <end position="728"/>
    </location>
</feature>